<evidence type="ECO:0000313" key="2">
    <source>
        <dbReference type="EMBL" id="MBB3980706.1"/>
    </source>
</evidence>
<dbReference type="PANTHER" id="PTHR11735:SF11">
    <property type="entry name" value="TRNA THREONYLCARBAMOYLADENOSINE BIOSYNTHESIS PROTEIN TSAB"/>
    <property type="match status" value="1"/>
</dbReference>
<dbReference type="Gene3D" id="3.30.420.40">
    <property type="match status" value="2"/>
</dbReference>
<evidence type="ECO:0000313" key="3">
    <source>
        <dbReference type="Proteomes" id="UP000552757"/>
    </source>
</evidence>
<dbReference type="Proteomes" id="UP000552757">
    <property type="component" value="Unassembled WGS sequence"/>
</dbReference>
<sequence>MRRLIIDTATQALSVALIEDGQILGYRHEIVGRGHAEALMPVIAALPDGGRADAIAVDVGPGSFTGMRVGVAAARALALAWRISAHGYGALQLVAAMAARQTAEPIITVAMTGGHGELFWQQFSHANLTPLTQPASTLIAELAEQLTCHHIFGTGAQALVEARGWGEAILVYPDARAVPLVDGMTTLAPRPLYGRGADAQAMAMRP</sequence>
<reference evidence="2 3" key="1">
    <citation type="submission" date="2020-08" db="EMBL/GenBank/DDBJ databases">
        <title>Genomic Encyclopedia of Type Strains, Phase IV (KMG-IV): sequencing the most valuable type-strain genomes for metagenomic binning, comparative biology and taxonomic classification.</title>
        <authorList>
            <person name="Goeker M."/>
        </authorList>
    </citation>
    <scope>NUCLEOTIDE SEQUENCE [LARGE SCALE GENOMIC DNA]</scope>
    <source>
        <strain evidence="2 3">DSM 29348</strain>
    </source>
</reference>
<dbReference type="InterPro" id="IPR022496">
    <property type="entry name" value="T6A_TsaB"/>
</dbReference>
<organism evidence="2 3">
    <name type="scientific">Sphingobium fontiphilum</name>
    <dbReference type="NCBI Taxonomy" id="944425"/>
    <lineage>
        <taxon>Bacteria</taxon>
        <taxon>Pseudomonadati</taxon>
        <taxon>Pseudomonadota</taxon>
        <taxon>Alphaproteobacteria</taxon>
        <taxon>Sphingomonadales</taxon>
        <taxon>Sphingomonadaceae</taxon>
        <taxon>Sphingobium</taxon>
    </lineage>
</organism>
<proteinExistence type="predicted"/>
<dbReference type="AlphaFoldDB" id="A0A7W6DCF6"/>
<dbReference type="InterPro" id="IPR043129">
    <property type="entry name" value="ATPase_NBD"/>
</dbReference>
<dbReference type="GO" id="GO:0005829">
    <property type="term" value="C:cytosol"/>
    <property type="evidence" value="ECO:0007669"/>
    <property type="project" value="TreeGrafter"/>
</dbReference>
<dbReference type="EMBL" id="JACIEB010000001">
    <property type="protein sequence ID" value="MBB3980706.1"/>
    <property type="molecule type" value="Genomic_DNA"/>
</dbReference>
<protein>
    <submittedName>
        <fullName evidence="2">tRNA threonylcarbamoyl adenosine modification protein YeaZ</fullName>
    </submittedName>
</protein>
<gene>
    <name evidence="2" type="ORF">GGR44_000337</name>
</gene>
<keyword evidence="3" id="KW-1185">Reference proteome</keyword>
<dbReference type="NCBIfam" id="TIGR03725">
    <property type="entry name" value="T6A_YeaZ"/>
    <property type="match status" value="1"/>
</dbReference>
<dbReference type="Pfam" id="PF00814">
    <property type="entry name" value="TsaD"/>
    <property type="match status" value="1"/>
</dbReference>
<accession>A0A7W6DCF6</accession>
<name>A0A7W6DCF6_9SPHN</name>
<dbReference type="RefSeq" id="WP_183953701.1">
    <property type="nucleotide sequence ID" value="NZ_JACIEB010000001.1"/>
</dbReference>
<dbReference type="SUPFAM" id="SSF53067">
    <property type="entry name" value="Actin-like ATPase domain"/>
    <property type="match status" value="1"/>
</dbReference>
<comment type="caution">
    <text evidence="2">The sequence shown here is derived from an EMBL/GenBank/DDBJ whole genome shotgun (WGS) entry which is preliminary data.</text>
</comment>
<dbReference type="InterPro" id="IPR000905">
    <property type="entry name" value="Gcp-like_dom"/>
</dbReference>
<evidence type="ECO:0000259" key="1">
    <source>
        <dbReference type="Pfam" id="PF00814"/>
    </source>
</evidence>
<dbReference type="PANTHER" id="PTHR11735">
    <property type="entry name" value="TRNA N6-ADENOSINE THREONYLCARBAMOYLTRANSFERASE"/>
    <property type="match status" value="1"/>
</dbReference>
<feature type="domain" description="Gcp-like" evidence="1">
    <location>
        <begin position="29"/>
        <end position="124"/>
    </location>
</feature>
<dbReference type="GO" id="GO:0002949">
    <property type="term" value="P:tRNA threonylcarbamoyladenosine modification"/>
    <property type="evidence" value="ECO:0007669"/>
    <property type="project" value="InterPro"/>
</dbReference>